<sequence length="79" mass="9089">MPALLGIWAAAAAIVMIDLPYIRKNRLVGELWIFTLLLLLGLWLATAKALRWYLPNPMDWIIAFYKPFSDLLSRFGLLQ</sequence>
<evidence type="ECO:0000313" key="3">
    <source>
        <dbReference type="Proteomes" id="UP000266340"/>
    </source>
</evidence>
<evidence type="ECO:0000256" key="1">
    <source>
        <dbReference type="SAM" id="Phobius"/>
    </source>
</evidence>
<protein>
    <submittedName>
        <fullName evidence="2">Uncharacterized protein</fullName>
    </submittedName>
</protein>
<keyword evidence="1" id="KW-0812">Transmembrane</keyword>
<comment type="caution">
    <text evidence="2">The sequence shown here is derived from an EMBL/GenBank/DDBJ whole genome shotgun (WGS) entry which is preliminary data.</text>
</comment>
<proteinExistence type="predicted"/>
<accession>A0A398D1B6</accession>
<dbReference type="Proteomes" id="UP000266340">
    <property type="component" value="Unassembled WGS sequence"/>
</dbReference>
<keyword evidence="1" id="KW-0472">Membrane</keyword>
<dbReference type="AlphaFoldDB" id="A0A398D1B6"/>
<keyword evidence="3" id="KW-1185">Reference proteome</keyword>
<feature type="transmembrane region" description="Helical" evidence="1">
    <location>
        <begin position="31"/>
        <end position="50"/>
    </location>
</feature>
<gene>
    <name evidence="2" type="ORF">D3H35_01770</name>
</gene>
<evidence type="ECO:0000313" key="2">
    <source>
        <dbReference type="EMBL" id="RIE05291.1"/>
    </source>
</evidence>
<organism evidence="2 3">
    <name type="scientific">Cohnella faecalis</name>
    <dbReference type="NCBI Taxonomy" id="2315694"/>
    <lineage>
        <taxon>Bacteria</taxon>
        <taxon>Bacillati</taxon>
        <taxon>Bacillota</taxon>
        <taxon>Bacilli</taxon>
        <taxon>Bacillales</taxon>
        <taxon>Paenibacillaceae</taxon>
        <taxon>Cohnella</taxon>
    </lineage>
</organism>
<reference evidence="2 3" key="1">
    <citation type="submission" date="2018-09" db="EMBL/GenBank/DDBJ databases">
        <title>Cohnella cavernae sp. nov., isolated from a karst cave.</title>
        <authorList>
            <person name="Zhu H."/>
        </authorList>
    </citation>
    <scope>NUCLEOTIDE SEQUENCE [LARGE SCALE GENOMIC DNA]</scope>
    <source>
        <strain evidence="2 3">K2E09-144</strain>
    </source>
</reference>
<feature type="transmembrane region" description="Helical" evidence="1">
    <location>
        <begin position="6"/>
        <end position="22"/>
    </location>
</feature>
<name>A0A398D1B6_9BACL</name>
<dbReference type="EMBL" id="QXJM01000014">
    <property type="protein sequence ID" value="RIE05291.1"/>
    <property type="molecule type" value="Genomic_DNA"/>
</dbReference>
<keyword evidence="1" id="KW-1133">Transmembrane helix</keyword>